<accession>A0A3L7J3E5</accession>
<keyword evidence="1" id="KW-0472">Membrane</keyword>
<dbReference type="PANTHER" id="PTHR23028">
    <property type="entry name" value="ACETYLTRANSFERASE"/>
    <property type="match status" value="1"/>
</dbReference>
<evidence type="ECO:0000313" key="5">
    <source>
        <dbReference type="Proteomes" id="UP000281094"/>
    </source>
</evidence>
<dbReference type="GO" id="GO:0009103">
    <property type="term" value="P:lipopolysaccharide biosynthetic process"/>
    <property type="evidence" value="ECO:0007669"/>
    <property type="project" value="TreeGrafter"/>
</dbReference>
<feature type="domain" description="SGNH" evidence="3">
    <location>
        <begin position="439"/>
        <end position="662"/>
    </location>
</feature>
<dbReference type="AlphaFoldDB" id="A0A3L7J3E5"/>
<keyword evidence="4" id="KW-0012">Acyltransferase</keyword>
<evidence type="ECO:0000259" key="3">
    <source>
        <dbReference type="Pfam" id="PF19040"/>
    </source>
</evidence>
<organism evidence="4 5">
    <name type="scientific">Notoacmeibacter ruber</name>
    <dbReference type="NCBI Taxonomy" id="2670375"/>
    <lineage>
        <taxon>Bacteria</taxon>
        <taxon>Pseudomonadati</taxon>
        <taxon>Pseudomonadota</taxon>
        <taxon>Alphaproteobacteria</taxon>
        <taxon>Hyphomicrobiales</taxon>
        <taxon>Notoacmeibacteraceae</taxon>
        <taxon>Notoacmeibacter</taxon>
    </lineage>
</organism>
<feature type="transmembrane region" description="Helical" evidence="1">
    <location>
        <begin position="18"/>
        <end position="34"/>
    </location>
</feature>
<comment type="caution">
    <text evidence="4">The sequence shown here is derived from an EMBL/GenBank/DDBJ whole genome shotgun (WGS) entry which is preliminary data.</text>
</comment>
<feature type="transmembrane region" description="Helical" evidence="1">
    <location>
        <begin position="179"/>
        <end position="198"/>
    </location>
</feature>
<dbReference type="InterPro" id="IPR043968">
    <property type="entry name" value="SGNH"/>
</dbReference>
<feature type="transmembrane region" description="Helical" evidence="1">
    <location>
        <begin position="364"/>
        <end position="388"/>
    </location>
</feature>
<reference evidence="4 5" key="1">
    <citation type="submission" date="2018-10" db="EMBL/GenBank/DDBJ databases">
        <title>Notoacmeibacter sp. M2BS9Y-3-1, whole genome shotgun sequence.</title>
        <authorList>
            <person name="Tuo L."/>
        </authorList>
    </citation>
    <scope>NUCLEOTIDE SEQUENCE [LARGE SCALE GENOMIC DNA]</scope>
    <source>
        <strain evidence="4 5">M2BS9Y-3-1</strain>
    </source>
</reference>
<dbReference type="Pfam" id="PF01757">
    <property type="entry name" value="Acyl_transf_3"/>
    <property type="match status" value="1"/>
</dbReference>
<protein>
    <submittedName>
        <fullName evidence="4">Acyltransferase</fullName>
    </submittedName>
</protein>
<dbReference type="GO" id="GO:0016747">
    <property type="term" value="F:acyltransferase activity, transferring groups other than amino-acyl groups"/>
    <property type="evidence" value="ECO:0007669"/>
    <property type="project" value="InterPro"/>
</dbReference>
<feature type="transmembrane region" description="Helical" evidence="1">
    <location>
        <begin position="40"/>
        <end position="60"/>
    </location>
</feature>
<feature type="domain" description="Acyltransferase 3" evidence="2">
    <location>
        <begin position="15"/>
        <end position="342"/>
    </location>
</feature>
<feature type="transmembrane region" description="Helical" evidence="1">
    <location>
        <begin position="154"/>
        <end position="172"/>
    </location>
</feature>
<dbReference type="Pfam" id="PF19040">
    <property type="entry name" value="SGNH"/>
    <property type="match status" value="1"/>
</dbReference>
<dbReference type="Proteomes" id="UP000281094">
    <property type="component" value="Unassembled WGS sequence"/>
</dbReference>
<feature type="transmembrane region" description="Helical" evidence="1">
    <location>
        <begin position="204"/>
        <end position="225"/>
    </location>
</feature>
<dbReference type="EMBL" id="RCWN01000003">
    <property type="protein sequence ID" value="RLQ85000.1"/>
    <property type="molecule type" value="Genomic_DNA"/>
</dbReference>
<evidence type="ECO:0000256" key="1">
    <source>
        <dbReference type="SAM" id="Phobius"/>
    </source>
</evidence>
<evidence type="ECO:0000313" key="4">
    <source>
        <dbReference type="EMBL" id="RLQ85000.1"/>
    </source>
</evidence>
<evidence type="ECO:0000259" key="2">
    <source>
        <dbReference type="Pfam" id="PF01757"/>
    </source>
</evidence>
<feature type="transmembrane region" description="Helical" evidence="1">
    <location>
        <begin position="324"/>
        <end position="343"/>
    </location>
</feature>
<gene>
    <name evidence="4" type="ORF">D8780_15580</name>
</gene>
<feature type="transmembrane region" description="Helical" evidence="1">
    <location>
        <begin position="237"/>
        <end position="254"/>
    </location>
</feature>
<dbReference type="GO" id="GO:0016020">
    <property type="term" value="C:membrane"/>
    <property type="evidence" value="ECO:0007669"/>
    <property type="project" value="TreeGrafter"/>
</dbReference>
<dbReference type="InterPro" id="IPR050879">
    <property type="entry name" value="Acyltransferase_3"/>
</dbReference>
<proteinExistence type="predicted"/>
<dbReference type="PANTHER" id="PTHR23028:SF53">
    <property type="entry name" value="ACYL_TRANSF_3 DOMAIN-CONTAINING PROTEIN"/>
    <property type="match status" value="1"/>
</dbReference>
<dbReference type="RefSeq" id="WP_121646789.1">
    <property type="nucleotide sequence ID" value="NZ_RCWN01000003.1"/>
</dbReference>
<keyword evidence="4" id="KW-0808">Transferase</keyword>
<keyword evidence="1" id="KW-1133">Transmembrane helix</keyword>
<keyword evidence="5" id="KW-1185">Reference proteome</keyword>
<keyword evidence="1" id="KW-0812">Transmembrane</keyword>
<dbReference type="InterPro" id="IPR002656">
    <property type="entry name" value="Acyl_transf_3_dom"/>
</dbReference>
<name>A0A3L7J3E5_9HYPH</name>
<feature type="transmembrane region" description="Helical" evidence="1">
    <location>
        <begin position="81"/>
        <end position="101"/>
    </location>
</feature>
<sequence>MTMEQVCNRNTYRPEIQGLRALAVALVVLFHVWPQLVPGGYIGVDVFFVISGYLICGSLARGAAKTGHVGLLDFYARRIRRLLPVATLVLVFVAVGSFFFVGPVHWGDTARQIVASALYLQNWLLAFDAVDYLGADNAPTALQHYWSLAIEEQFYVVWPLAMIGCITISRYPRWSLNKVLMIAIGIVFAASLACSIAITANDPAWAYFVTHTRAFELALGGLLALAPKPAFNRGARIGLSVAGITAIVVAAFAYTTATAFPGAAALVPTLGAAALIAAGDVRAGPYRGLNYWPLRRLGDISYSVYLWHWPLIIFATPAGQTLGLVSGIVIIALTLVLSVLSWRHVEERFRHTPERSGQHGHGWGVIRAGAAMVALCLVGAASVQAAVWRAENTLVDVRDPRYPGPAVLANGVSTPEGIEPIPPLAALKKDLPIVYPKNCHQNQTDADPLFCELGDPKGSLTVAIAGESHAAQWVPALDEIAKARGWRLLTFTKSACLFAATKVRRHDETPYVSCDTWQERVSELLLQSSVDVLFVSFSRSHAGRVRQGQRSVNDGLFAVWSELNAAGISIIAIEDTPRHRKIDPRECLVENPMTCRTSLEDAYGESSLAVAASRMDDVGLIEMTDLICTSEWCPATLGNVIVWRDTNHLTATYSRMLAPYLAERIDRVLAKLKGGPTLQTTLEVRP</sequence>